<sequence length="285" mass="32742">MFNTTTAPQDAMILQLVPIVTQACEILREEYQRYCAGEQFDITQKHDDSPVTQADFRVNQYITEALAQQYSDIPLLSEEGEYDQRQQWHQFWLLDPLDGTKEFLHKRPEFTINLSLVEGVHTVFAVLAIPAEQVMYFCPRQGMPLKLNLNSQRWSVYELEQAITTPVHIGLSQSTQHKSEYTAYLDVLKDLAAYDVFKAGSAYKFCMILEHKVDIYPRFHPTSEWDTSAGQCLIERIGGGLVDFKGRPFVYNQRETLLNGGFIAYRNAEMKELALQALSAMQSKH</sequence>
<dbReference type="PROSITE" id="PS00629">
    <property type="entry name" value="IMP_1"/>
    <property type="match status" value="1"/>
</dbReference>
<keyword evidence="4" id="KW-0997">Cell inner membrane</keyword>
<feature type="binding site" evidence="5">
    <location>
        <position position="97"/>
    </location>
    <ligand>
        <name>Mg(2+)</name>
        <dbReference type="ChEBI" id="CHEBI:18420"/>
        <label>1</label>
        <note>catalytic</note>
    </ligand>
</feature>
<feature type="binding site" evidence="4">
    <location>
        <position position="226"/>
    </location>
    <ligand>
        <name>Mg(2+)</name>
        <dbReference type="ChEBI" id="CHEBI:18420"/>
        <label>2</label>
    </ligand>
</feature>
<evidence type="ECO:0000313" key="7">
    <source>
        <dbReference type="Proteomes" id="UP000325788"/>
    </source>
</evidence>
<evidence type="ECO:0000256" key="2">
    <source>
        <dbReference type="ARBA" id="ARBA00022723"/>
    </source>
</evidence>
<feature type="binding site" evidence="5">
    <location>
        <position position="78"/>
    </location>
    <ligand>
        <name>Mg(2+)</name>
        <dbReference type="ChEBI" id="CHEBI:18420"/>
        <label>1</label>
        <note>catalytic</note>
    </ligand>
</feature>
<comment type="caution">
    <text evidence="6">The sequence shown here is derived from an EMBL/GenBank/DDBJ whole genome shotgun (WGS) entry which is preliminary data.</text>
</comment>
<dbReference type="CDD" id="cd01638">
    <property type="entry name" value="CysQ"/>
    <property type="match status" value="1"/>
</dbReference>
<comment type="catalytic activity">
    <reaction evidence="1 4">
        <text>adenosine 3',5'-bisphosphate + H2O = AMP + phosphate</text>
        <dbReference type="Rhea" id="RHEA:10040"/>
        <dbReference type="ChEBI" id="CHEBI:15377"/>
        <dbReference type="ChEBI" id="CHEBI:43474"/>
        <dbReference type="ChEBI" id="CHEBI:58343"/>
        <dbReference type="ChEBI" id="CHEBI:456215"/>
        <dbReference type="EC" id="3.1.3.7"/>
    </reaction>
</comment>
<feature type="binding site" evidence="4">
    <location>
        <position position="78"/>
    </location>
    <ligand>
        <name>Mg(2+)</name>
        <dbReference type="ChEBI" id="CHEBI:18420"/>
        <label>1</label>
    </ligand>
</feature>
<dbReference type="GO" id="GO:0008441">
    <property type="term" value="F:3'(2'),5'-bisphosphate nucleotidase activity"/>
    <property type="evidence" value="ECO:0007669"/>
    <property type="project" value="UniProtKB-UniRule"/>
</dbReference>
<comment type="subcellular location">
    <subcellularLocation>
        <location evidence="4">Cell inner membrane</location>
        <topology evidence="4">Peripheral membrane protein</topology>
        <orientation evidence="4">Cytoplasmic side</orientation>
    </subcellularLocation>
</comment>
<keyword evidence="2 4" id="KW-0479">Metal-binding</keyword>
<dbReference type="GO" id="GO:0050427">
    <property type="term" value="P:3'-phosphoadenosine 5'-phosphosulfate metabolic process"/>
    <property type="evidence" value="ECO:0007669"/>
    <property type="project" value="TreeGrafter"/>
</dbReference>
<feature type="binding site" evidence="4">
    <location>
        <position position="226"/>
    </location>
    <ligand>
        <name>substrate</name>
    </ligand>
</feature>
<keyword evidence="4" id="KW-0378">Hydrolase</keyword>
<dbReference type="PANTHER" id="PTHR43028">
    <property type="entry name" value="3'(2'),5'-BISPHOSPHATE NUCLEOTIDASE 1"/>
    <property type="match status" value="1"/>
</dbReference>
<dbReference type="Gene3D" id="3.40.190.80">
    <property type="match status" value="1"/>
</dbReference>
<feature type="binding site" evidence="4">
    <location>
        <begin position="97"/>
        <end position="100"/>
    </location>
    <ligand>
        <name>substrate</name>
    </ligand>
</feature>
<evidence type="ECO:0000256" key="3">
    <source>
        <dbReference type="ARBA" id="ARBA00022842"/>
    </source>
</evidence>
<dbReference type="SUPFAM" id="SSF56655">
    <property type="entry name" value="Carbohydrate phosphatase"/>
    <property type="match status" value="1"/>
</dbReference>
<dbReference type="Pfam" id="PF00459">
    <property type="entry name" value="Inositol_P"/>
    <property type="match status" value="1"/>
</dbReference>
<gene>
    <name evidence="4" type="primary">cysQ</name>
    <name evidence="6" type="ORF">F4W09_11965</name>
</gene>
<evidence type="ECO:0000256" key="5">
    <source>
        <dbReference type="PIRSR" id="PIRSR600760-2"/>
    </source>
</evidence>
<dbReference type="InterPro" id="IPR020583">
    <property type="entry name" value="Inositol_monoP_metal-BS"/>
</dbReference>
<dbReference type="EMBL" id="VXLD01000007">
    <property type="protein sequence ID" value="KAB1854046.1"/>
    <property type="molecule type" value="Genomic_DNA"/>
</dbReference>
<dbReference type="GO" id="GO:0000103">
    <property type="term" value="P:sulfate assimilation"/>
    <property type="evidence" value="ECO:0007669"/>
    <property type="project" value="TreeGrafter"/>
</dbReference>
<comment type="similarity">
    <text evidence="4">Belongs to the inositol monophosphatase superfamily. CysQ family.</text>
</comment>
<evidence type="ECO:0000256" key="4">
    <source>
        <dbReference type="HAMAP-Rule" id="MF_02095"/>
    </source>
</evidence>
<keyword evidence="4" id="KW-1003">Cell membrane</keyword>
<dbReference type="Gene3D" id="3.30.540.10">
    <property type="entry name" value="Fructose-1,6-Bisphosphatase, subunit A, domain 1"/>
    <property type="match status" value="1"/>
</dbReference>
<keyword evidence="4" id="KW-0472">Membrane</keyword>
<feature type="binding site" evidence="5">
    <location>
        <position position="98"/>
    </location>
    <ligand>
        <name>Mg(2+)</name>
        <dbReference type="ChEBI" id="CHEBI:18420"/>
        <label>1</label>
        <note>catalytic</note>
    </ligand>
</feature>
<feature type="binding site" evidence="4">
    <location>
        <position position="78"/>
    </location>
    <ligand>
        <name>substrate</name>
    </ligand>
</feature>
<organism evidence="6 7">
    <name type="scientific">Acinetobacter tandoii</name>
    <dbReference type="NCBI Taxonomy" id="202954"/>
    <lineage>
        <taxon>Bacteria</taxon>
        <taxon>Pseudomonadati</taxon>
        <taxon>Pseudomonadota</taxon>
        <taxon>Gammaproteobacteria</taxon>
        <taxon>Moraxellales</taxon>
        <taxon>Moraxellaceae</taxon>
        <taxon>Acinetobacter</taxon>
    </lineage>
</organism>
<feature type="binding site" evidence="5">
    <location>
        <position position="95"/>
    </location>
    <ligand>
        <name>Mg(2+)</name>
        <dbReference type="ChEBI" id="CHEBI:18420"/>
        <label>1</label>
        <note>catalytic</note>
    </ligand>
</feature>
<evidence type="ECO:0000256" key="1">
    <source>
        <dbReference type="ARBA" id="ARBA00001625"/>
    </source>
</evidence>
<dbReference type="GO" id="GO:0000287">
    <property type="term" value="F:magnesium ion binding"/>
    <property type="evidence" value="ECO:0007669"/>
    <property type="project" value="UniProtKB-UniRule"/>
</dbReference>
<evidence type="ECO:0000313" key="6">
    <source>
        <dbReference type="EMBL" id="KAB1854046.1"/>
    </source>
</evidence>
<proteinExistence type="inferred from homology"/>
<dbReference type="PANTHER" id="PTHR43028:SF5">
    <property type="entry name" value="3'(2'),5'-BISPHOSPHATE NUCLEOTIDASE 1"/>
    <property type="match status" value="1"/>
</dbReference>
<feature type="binding site" evidence="4">
    <location>
        <position position="98"/>
    </location>
    <ligand>
        <name>Mg(2+)</name>
        <dbReference type="ChEBI" id="CHEBI:18420"/>
        <label>2</label>
    </ligand>
</feature>
<dbReference type="InterPro" id="IPR050725">
    <property type="entry name" value="CysQ/Inositol_MonoPase"/>
</dbReference>
<dbReference type="EC" id="3.1.3.7" evidence="4"/>
<dbReference type="RefSeq" id="WP_044740006.1">
    <property type="nucleotide sequence ID" value="NZ_JBODRR010000008.1"/>
</dbReference>
<dbReference type="InterPro" id="IPR006240">
    <property type="entry name" value="CysQ"/>
</dbReference>
<comment type="function">
    <text evidence="4">Converts adenosine-3',5'-bisphosphate (PAP) to AMP.</text>
</comment>
<accession>A0A5N4WC78</accession>
<feature type="binding site" evidence="4">
    <location>
        <position position="97"/>
    </location>
    <ligand>
        <name>Mg(2+)</name>
        <dbReference type="ChEBI" id="CHEBI:18420"/>
        <label>1</label>
    </ligand>
</feature>
<reference evidence="6 7" key="1">
    <citation type="submission" date="2019-09" db="EMBL/GenBank/DDBJ databases">
        <title>Draft genome sequence of Acinetobacter tandoii W4-4-4 isolated from environmental water sample.</title>
        <authorList>
            <person name="Wee S.K."/>
            <person name="Yan B."/>
            <person name="Mustaffa S.B."/>
            <person name="Yap E.P.H."/>
        </authorList>
    </citation>
    <scope>NUCLEOTIDE SEQUENCE [LARGE SCALE GENOMIC DNA]</scope>
    <source>
        <strain evidence="6 7">W4-4-4</strain>
    </source>
</reference>
<dbReference type="GO" id="GO:0005886">
    <property type="term" value="C:plasma membrane"/>
    <property type="evidence" value="ECO:0007669"/>
    <property type="project" value="UniProtKB-SubCell"/>
</dbReference>
<dbReference type="HAMAP" id="MF_02095">
    <property type="entry name" value="CysQ"/>
    <property type="match status" value="1"/>
</dbReference>
<comment type="cofactor">
    <cofactor evidence="4 5">
        <name>Mg(2+)</name>
        <dbReference type="ChEBI" id="CHEBI:18420"/>
    </cofactor>
</comment>
<protein>
    <recommendedName>
        <fullName evidence="4">3'(2'),5'-bisphosphate nucleotidase CysQ</fullName>
        <ecNumber evidence="4">3.1.3.7</ecNumber>
    </recommendedName>
    <alternativeName>
        <fullName evidence="4">3'(2'),5-bisphosphonucleoside 3'(2')-phosphohydrolase</fullName>
    </alternativeName>
    <alternativeName>
        <fullName evidence="4">3'-phosphoadenosine 5'-phosphate phosphatase</fullName>
        <shortName evidence="4">PAP phosphatase</shortName>
    </alternativeName>
</protein>
<feature type="binding site" evidence="4">
    <location>
        <position position="95"/>
    </location>
    <ligand>
        <name>Mg(2+)</name>
        <dbReference type="ChEBI" id="CHEBI:18420"/>
        <label>2</label>
    </ligand>
</feature>
<feature type="binding site" evidence="5">
    <location>
        <position position="226"/>
    </location>
    <ligand>
        <name>Mg(2+)</name>
        <dbReference type="ChEBI" id="CHEBI:18420"/>
        <label>1</label>
        <note>catalytic</note>
    </ligand>
</feature>
<dbReference type="InterPro" id="IPR000760">
    <property type="entry name" value="Inositol_monophosphatase-like"/>
</dbReference>
<name>A0A5N4WC78_9GAMM</name>
<feature type="binding site" evidence="4">
    <location>
        <position position="95"/>
    </location>
    <ligand>
        <name>Mg(2+)</name>
        <dbReference type="ChEBI" id="CHEBI:18420"/>
        <label>1</label>
    </ligand>
</feature>
<dbReference type="Proteomes" id="UP000325788">
    <property type="component" value="Unassembled WGS sequence"/>
</dbReference>
<dbReference type="AlphaFoldDB" id="A0A5N4WC78"/>
<keyword evidence="3 4" id="KW-0460">Magnesium</keyword>